<feature type="transmembrane region" description="Helical" evidence="4">
    <location>
        <begin position="345"/>
        <end position="366"/>
    </location>
</feature>
<feature type="transmembrane region" description="Helical" evidence="4">
    <location>
        <begin position="89"/>
        <end position="122"/>
    </location>
</feature>
<gene>
    <name evidence="6" type="ORF">ABS361_19710</name>
</gene>
<evidence type="ECO:0000256" key="4">
    <source>
        <dbReference type="SAM" id="Phobius"/>
    </source>
</evidence>
<proteinExistence type="predicted"/>
<dbReference type="CDD" id="cd17324">
    <property type="entry name" value="MFS_NepI_like"/>
    <property type="match status" value="1"/>
</dbReference>
<organism evidence="6">
    <name type="scientific">Methyloraptor flagellatus</name>
    <dbReference type="NCBI Taxonomy" id="3162530"/>
    <lineage>
        <taxon>Bacteria</taxon>
        <taxon>Pseudomonadati</taxon>
        <taxon>Pseudomonadota</taxon>
        <taxon>Alphaproteobacteria</taxon>
        <taxon>Hyphomicrobiales</taxon>
        <taxon>Ancalomicrobiaceae</taxon>
        <taxon>Methyloraptor</taxon>
    </lineage>
</organism>
<evidence type="ECO:0000256" key="3">
    <source>
        <dbReference type="ARBA" id="ARBA00023136"/>
    </source>
</evidence>
<accession>A0AAU7X921</accession>
<feature type="transmembrane region" description="Helical" evidence="4">
    <location>
        <begin position="257"/>
        <end position="277"/>
    </location>
</feature>
<feature type="transmembrane region" description="Helical" evidence="4">
    <location>
        <begin position="372"/>
        <end position="391"/>
    </location>
</feature>
<keyword evidence="3 4" id="KW-0472">Membrane</keyword>
<keyword evidence="2 4" id="KW-1133">Transmembrane helix</keyword>
<dbReference type="PANTHER" id="PTHR42910">
    <property type="entry name" value="TRANSPORTER SCO4007-RELATED"/>
    <property type="match status" value="1"/>
</dbReference>
<feature type="transmembrane region" description="Helical" evidence="4">
    <location>
        <begin position="171"/>
        <end position="189"/>
    </location>
</feature>
<feature type="domain" description="Major facilitator superfamily (MFS) profile" evidence="5">
    <location>
        <begin position="19"/>
        <end position="395"/>
    </location>
</feature>
<name>A0AAU7X921_9HYPH</name>
<feature type="transmembrane region" description="Helical" evidence="4">
    <location>
        <begin position="225"/>
        <end position="245"/>
    </location>
</feature>
<feature type="transmembrane region" description="Helical" evidence="4">
    <location>
        <begin position="142"/>
        <end position="164"/>
    </location>
</feature>
<keyword evidence="1 4" id="KW-0812">Transmembrane</keyword>
<feature type="transmembrane region" description="Helical" evidence="4">
    <location>
        <begin position="284"/>
        <end position="300"/>
    </location>
</feature>
<dbReference type="KEGG" id="mflg:ABS361_19710"/>
<dbReference type="PROSITE" id="PS50850">
    <property type="entry name" value="MFS"/>
    <property type="match status" value="1"/>
</dbReference>
<evidence type="ECO:0000256" key="1">
    <source>
        <dbReference type="ARBA" id="ARBA00022692"/>
    </source>
</evidence>
<dbReference type="InterPro" id="IPR011701">
    <property type="entry name" value="MFS"/>
</dbReference>
<dbReference type="InterPro" id="IPR020846">
    <property type="entry name" value="MFS_dom"/>
</dbReference>
<reference evidence="6" key="1">
    <citation type="submission" date="2024-06" db="EMBL/GenBank/DDBJ databases">
        <title>Methylostella associata gen. nov., sp. nov., a novel Ancalomicrobiaceae-affiliated facultatively methylotrophic bacteria that feed on methanotrophs of the genus Methylococcus.</title>
        <authorList>
            <person name="Saltykova V."/>
            <person name="Danilova O.V."/>
            <person name="Oshkin I.Y."/>
            <person name="Belova S.E."/>
            <person name="Pimenov N.V."/>
            <person name="Dedysh S.N."/>
        </authorList>
    </citation>
    <scope>NUCLEOTIDE SEQUENCE</scope>
    <source>
        <strain evidence="6">S20</strain>
    </source>
</reference>
<dbReference type="InterPro" id="IPR036259">
    <property type="entry name" value="MFS_trans_sf"/>
</dbReference>
<dbReference type="RefSeq" id="WP_407049328.1">
    <property type="nucleotide sequence ID" value="NZ_CP158568.1"/>
</dbReference>
<feature type="transmembrane region" description="Helical" evidence="4">
    <location>
        <begin position="14"/>
        <end position="36"/>
    </location>
</feature>
<sequence>MSQHTASDPAATSVLGRGLILLMATATGVAVANIYYNQPMLGVIEADLPPSPLAGFIPTATQLGYAAGLFLVVPLGDIVERRRLITIQFALLALALAAAALAPNALALAAASVLIGMGSSVAQQIVPFAAALSAPGRQGRTIGTVMAGLLCGILFSRTLAGFVATHAGWRAMFGLGVPLALAAAAVMRATLPRSVPTATIGYGAALVSLGRLWRHHPALRRATYTQAALFGAFSAFWTVLAFHLAEPHFGLGADFAGLFGLIGAAGVFAAPLAGTLADRRGPRAVIAAGAATVLVSWLVFVGWNSLAGLVVGVLLLDFGAQSALISHQHLVYALEPAARSRLNTVFMTGMFLGGALGSAGATAAWMQGGWTAVGLFGVALGAMALGVTALARTRRGHPQTKTAAH</sequence>
<feature type="transmembrane region" description="Helical" evidence="4">
    <location>
        <begin position="56"/>
        <end position="77"/>
    </location>
</feature>
<evidence type="ECO:0000259" key="5">
    <source>
        <dbReference type="PROSITE" id="PS50850"/>
    </source>
</evidence>
<dbReference type="PANTHER" id="PTHR42910:SF1">
    <property type="entry name" value="MAJOR FACILITATOR SUPERFAMILY (MFS) PROFILE DOMAIN-CONTAINING PROTEIN"/>
    <property type="match status" value="1"/>
</dbReference>
<dbReference type="Gene3D" id="1.20.1250.20">
    <property type="entry name" value="MFS general substrate transporter like domains"/>
    <property type="match status" value="1"/>
</dbReference>
<protein>
    <submittedName>
        <fullName evidence="6">MFS transporter</fullName>
    </submittedName>
</protein>
<dbReference type="EMBL" id="CP158568">
    <property type="protein sequence ID" value="XBY44236.1"/>
    <property type="molecule type" value="Genomic_DNA"/>
</dbReference>
<dbReference type="AlphaFoldDB" id="A0AAU7X921"/>
<dbReference type="Pfam" id="PF07690">
    <property type="entry name" value="MFS_1"/>
    <property type="match status" value="1"/>
</dbReference>
<feature type="transmembrane region" description="Helical" evidence="4">
    <location>
        <begin position="306"/>
        <end position="325"/>
    </location>
</feature>
<evidence type="ECO:0000256" key="2">
    <source>
        <dbReference type="ARBA" id="ARBA00022989"/>
    </source>
</evidence>
<evidence type="ECO:0000313" key="6">
    <source>
        <dbReference type="EMBL" id="XBY44236.1"/>
    </source>
</evidence>
<feature type="transmembrane region" description="Helical" evidence="4">
    <location>
        <begin position="195"/>
        <end position="213"/>
    </location>
</feature>
<dbReference type="SUPFAM" id="SSF103473">
    <property type="entry name" value="MFS general substrate transporter"/>
    <property type="match status" value="1"/>
</dbReference>
<dbReference type="GO" id="GO:0022857">
    <property type="term" value="F:transmembrane transporter activity"/>
    <property type="evidence" value="ECO:0007669"/>
    <property type="project" value="InterPro"/>
</dbReference>